<sequence>MSIRHRALSIWICRSPLICACGAVGEFPLVAKERVEVGVVPSDRRASPRTLDTARGGVNTLTGTKAVNPAQTLLLKWRSLWLATD</sequence>
<proteinExistence type="predicted"/>
<evidence type="ECO:0000313" key="1">
    <source>
        <dbReference type="EMBL" id="CAB5069457.1"/>
    </source>
</evidence>
<name>A0A6J7UZY5_9ZZZZ</name>
<organism evidence="1">
    <name type="scientific">freshwater metagenome</name>
    <dbReference type="NCBI Taxonomy" id="449393"/>
    <lineage>
        <taxon>unclassified sequences</taxon>
        <taxon>metagenomes</taxon>
        <taxon>ecological metagenomes</taxon>
    </lineage>
</organism>
<dbReference type="AlphaFoldDB" id="A0A6J7UZY5"/>
<reference evidence="1" key="1">
    <citation type="submission" date="2020-05" db="EMBL/GenBank/DDBJ databases">
        <authorList>
            <person name="Chiriac C."/>
            <person name="Salcher M."/>
            <person name="Ghai R."/>
            <person name="Kavagutti S V."/>
        </authorList>
    </citation>
    <scope>NUCLEOTIDE SEQUENCE</scope>
</reference>
<gene>
    <name evidence="1" type="ORF">UFOPK4354_02118</name>
</gene>
<dbReference type="EMBL" id="CAFBQW010000365">
    <property type="protein sequence ID" value="CAB5069457.1"/>
    <property type="molecule type" value="Genomic_DNA"/>
</dbReference>
<protein>
    <submittedName>
        <fullName evidence="1">Unannotated protein</fullName>
    </submittedName>
</protein>
<accession>A0A6J7UZY5</accession>